<dbReference type="AlphaFoldDB" id="A0A5C3KRN2"/>
<dbReference type="OrthoDB" id="49605at2759"/>
<organism evidence="3 4">
    <name type="scientific">Coprinopsis marcescibilis</name>
    <name type="common">Agaric fungus</name>
    <name type="synonym">Psathyrella marcescibilis</name>
    <dbReference type="NCBI Taxonomy" id="230819"/>
    <lineage>
        <taxon>Eukaryota</taxon>
        <taxon>Fungi</taxon>
        <taxon>Dikarya</taxon>
        <taxon>Basidiomycota</taxon>
        <taxon>Agaricomycotina</taxon>
        <taxon>Agaricomycetes</taxon>
        <taxon>Agaricomycetidae</taxon>
        <taxon>Agaricales</taxon>
        <taxon>Agaricineae</taxon>
        <taxon>Psathyrellaceae</taxon>
        <taxon>Coprinopsis</taxon>
    </lineage>
</organism>
<dbReference type="EMBL" id="ML210222">
    <property type="protein sequence ID" value="TFK23280.1"/>
    <property type="molecule type" value="Genomic_DNA"/>
</dbReference>
<evidence type="ECO:0000313" key="3">
    <source>
        <dbReference type="EMBL" id="TFK23280.1"/>
    </source>
</evidence>
<reference evidence="3 4" key="1">
    <citation type="journal article" date="2019" name="Nat. Ecol. Evol.">
        <title>Megaphylogeny resolves global patterns of mushroom evolution.</title>
        <authorList>
            <person name="Varga T."/>
            <person name="Krizsan K."/>
            <person name="Foldi C."/>
            <person name="Dima B."/>
            <person name="Sanchez-Garcia M."/>
            <person name="Sanchez-Ramirez S."/>
            <person name="Szollosi G.J."/>
            <person name="Szarkandi J.G."/>
            <person name="Papp V."/>
            <person name="Albert L."/>
            <person name="Andreopoulos W."/>
            <person name="Angelini C."/>
            <person name="Antonin V."/>
            <person name="Barry K.W."/>
            <person name="Bougher N.L."/>
            <person name="Buchanan P."/>
            <person name="Buyck B."/>
            <person name="Bense V."/>
            <person name="Catcheside P."/>
            <person name="Chovatia M."/>
            <person name="Cooper J."/>
            <person name="Damon W."/>
            <person name="Desjardin D."/>
            <person name="Finy P."/>
            <person name="Geml J."/>
            <person name="Haridas S."/>
            <person name="Hughes K."/>
            <person name="Justo A."/>
            <person name="Karasinski D."/>
            <person name="Kautmanova I."/>
            <person name="Kiss B."/>
            <person name="Kocsube S."/>
            <person name="Kotiranta H."/>
            <person name="LaButti K.M."/>
            <person name="Lechner B.E."/>
            <person name="Liimatainen K."/>
            <person name="Lipzen A."/>
            <person name="Lukacs Z."/>
            <person name="Mihaltcheva S."/>
            <person name="Morgado L.N."/>
            <person name="Niskanen T."/>
            <person name="Noordeloos M.E."/>
            <person name="Ohm R.A."/>
            <person name="Ortiz-Santana B."/>
            <person name="Ovrebo C."/>
            <person name="Racz N."/>
            <person name="Riley R."/>
            <person name="Savchenko A."/>
            <person name="Shiryaev A."/>
            <person name="Soop K."/>
            <person name="Spirin V."/>
            <person name="Szebenyi C."/>
            <person name="Tomsovsky M."/>
            <person name="Tulloss R.E."/>
            <person name="Uehling J."/>
            <person name="Grigoriev I.V."/>
            <person name="Vagvolgyi C."/>
            <person name="Papp T."/>
            <person name="Martin F.M."/>
            <person name="Miettinen O."/>
            <person name="Hibbett D.S."/>
            <person name="Nagy L.G."/>
        </authorList>
    </citation>
    <scope>NUCLEOTIDE SEQUENCE [LARGE SCALE GENOMIC DNA]</scope>
    <source>
        <strain evidence="3 4">CBS 121175</strain>
    </source>
</reference>
<protein>
    <recommendedName>
        <fullName evidence="2">PUB domain-containing protein</fullName>
    </recommendedName>
</protein>
<dbReference type="Pfam" id="PF09409">
    <property type="entry name" value="PUB"/>
    <property type="match status" value="1"/>
</dbReference>
<feature type="domain" description="PUB" evidence="2">
    <location>
        <begin position="18"/>
        <end position="89"/>
    </location>
</feature>
<gene>
    <name evidence="3" type="ORF">FA15DRAFT_670676</name>
</gene>
<sequence length="200" mass="22942">MSLSQHLHLRVDQLNFIAAQTLLTIAENLIREPDNTKFQRFKPTNSVIKRELVDRKGTLEYAIELGFRPQVENFQPYYAFHQRHMEDLKIGTQILKDFLHLYQEKDERAMLAKQNEKAIKDAAHEKVKLAFMDDRKTRLRRDEIEKQAREAREAMRQSEGPAEIASTVRPSSPSRSSSVGSPALGEGRVLGETAPPPYEG</sequence>
<evidence type="ECO:0000256" key="1">
    <source>
        <dbReference type="SAM" id="MobiDB-lite"/>
    </source>
</evidence>
<accession>A0A5C3KRN2</accession>
<dbReference type="Gene3D" id="1.20.58.2190">
    <property type="match status" value="1"/>
</dbReference>
<feature type="region of interest" description="Disordered" evidence="1">
    <location>
        <begin position="140"/>
        <end position="200"/>
    </location>
</feature>
<keyword evidence="4" id="KW-1185">Reference proteome</keyword>
<name>A0A5C3KRN2_COPMA</name>
<feature type="compositionally biased region" description="Low complexity" evidence="1">
    <location>
        <begin position="166"/>
        <end position="182"/>
    </location>
</feature>
<dbReference type="InterPro" id="IPR036339">
    <property type="entry name" value="PUB-like_dom_sf"/>
</dbReference>
<evidence type="ECO:0000259" key="2">
    <source>
        <dbReference type="Pfam" id="PF09409"/>
    </source>
</evidence>
<evidence type="ECO:0000313" key="4">
    <source>
        <dbReference type="Proteomes" id="UP000307440"/>
    </source>
</evidence>
<dbReference type="InterPro" id="IPR018997">
    <property type="entry name" value="PUB_domain"/>
</dbReference>
<feature type="compositionally biased region" description="Basic and acidic residues" evidence="1">
    <location>
        <begin position="140"/>
        <end position="156"/>
    </location>
</feature>
<dbReference type="Proteomes" id="UP000307440">
    <property type="component" value="Unassembled WGS sequence"/>
</dbReference>
<dbReference type="SUPFAM" id="SSF143503">
    <property type="entry name" value="PUG domain-like"/>
    <property type="match status" value="1"/>
</dbReference>
<dbReference type="STRING" id="230819.A0A5C3KRN2"/>
<dbReference type="CDD" id="cd09212">
    <property type="entry name" value="PUB"/>
    <property type="match status" value="1"/>
</dbReference>
<proteinExistence type="predicted"/>